<evidence type="ECO:0000313" key="3">
    <source>
        <dbReference type="EMBL" id="CCA69791.1"/>
    </source>
</evidence>
<gene>
    <name evidence="3" type="ORF">PIIN_03731</name>
</gene>
<evidence type="ECO:0000256" key="1">
    <source>
        <dbReference type="SAM" id="Phobius"/>
    </source>
</evidence>
<comment type="caution">
    <text evidence="3">The sequence shown here is derived from an EMBL/GenBank/DDBJ whole genome shotgun (WGS) entry which is preliminary data.</text>
</comment>
<feature type="transmembrane region" description="Helical" evidence="1">
    <location>
        <begin position="57"/>
        <end position="76"/>
    </location>
</feature>
<sequence>MAGFNIIDELVKQVLPLRASVYLAGASLALVVYDWFLTFEEEISLILPTPWTTVKTLYYLIRCTTPAGLIIANYHLTGYRGPLTDAFCRSWIWLIFWFQLIIVMSSSYLMLRRLCPLYGNRREITISLHAAFAITYAVVIGLSIFGANEISIGLCSTLQMEKGKLSGAAIFVGPLAFESIVFAMTAWKAFVSVRGNKSIYSSPLHQIFFRDGLIHYIGIMFVRLLNIFIFYRMPVSYMYIGLL</sequence>
<name>G4TEP8_SERID</name>
<feature type="domain" description="DUF6533" evidence="2">
    <location>
        <begin position="22"/>
        <end position="66"/>
    </location>
</feature>
<dbReference type="Pfam" id="PF20151">
    <property type="entry name" value="DUF6533"/>
    <property type="match status" value="1"/>
</dbReference>
<dbReference type="InParanoid" id="G4TEP8"/>
<dbReference type="AlphaFoldDB" id="G4TEP8"/>
<protein>
    <recommendedName>
        <fullName evidence="2">DUF6533 domain-containing protein</fullName>
    </recommendedName>
</protein>
<evidence type="ECO:0000259" key="2">
    <source>
        <dbReference type="Pfam" id="PF20151"/>
    </source>
</evidence>
<dbReference type="OrthoDB" id="3251775at2759"/>
<feature type="transmembrane region" description="Helical" evidence="1">
    <location>
        <begin position="165"/>
        <end position="191"/>
    </location>
</feature>
<accession>G4TEP8</accession>
<keyword evidence="1" id="KW-0472">Membrane</keyword>
<reference evidence="3 4" key="1">
    <citation type="journal article" date="2011" name="PLoS Pathog.">
        <title>Endophytic Life Strategies Decoded by Genome and Transcriptome Analyses of the Mutualistic Root Symbiont Piriformospora indica.</title>
        <authorList>
            <person name="Zuccaro A."/>
            <person name="Lahrmann U."/>
            <person name="Guldener U."/>
            <person name="Langen G."/>
            <person name="Pfiffi S."/>
            <person name="Biedenkopf D."/>
            <person name="Wong P."/>
            <person name="Samans B."/>
            <person name="Grimm C."/>
            <person name="Basiewicz M."/>
            <person name="Murat C."/>
            <person name="Martin F."/>
            <person name="Kogel K.H."/>
        </authorList>
    </citation>
    <scope>NUCLEOTIDE SEQUENCE [LARGE SCALE GENOMIC DNA]</scope>
    <source>
        <strain evidence="3 4">DSM 11827</strain>
    </source>
</reference>
<proteinExistence type="predicted"/>
<feature type="transmembrane region" description="Helical" evidence="1">
    <location>
        <begin position="123"/>
        <end position="145"/>
    </location>
</feature>
<dbReference type="InterPro" id="IPR045340">
    <property type="entry name" value="DUF6533"/>
</dbReference>
<keyword evidence="1" id="KW-1133">Transmembrane helix</keyword>
<feature type="transmembrane region" description="Helical" evidence="1">
    <location>
        <begin position="91"/>
        <end position="111"/>
    </location>
</feature>
<dbReference type="HOGENOM" id="CLU_035509_1_3_1"/>
<dbReference type="OMA" id="CLRICAI"/>
<evidence type="ECO:0000313" key="4">
    <source>
        <dbReference type="Proteomes" id="UP000007148"/>
    </source>
</evidence>
<keyword evidence="1" id="KW-0812">Transmembrane</keyword>
<dbReference type="EMBL" id="CAFZ01000064">
    <property type="protein sequence ID" value="CCA69791.1"/>
    <property type="molecule type" value="Genomic_DNA"/>
</dbReference>
<feature type="transmembrane region" description="Helical" evidence="1">
    <location>
        <begin position="19"/>
        <end position="36"/>
    </location>
</feature>
<keyword evidence="4" id="KW-1185">Reference proteome</keyword>
<organism evidence="3 4">
    <name type="scientific">Serendipita indica (strain DSM 11827)</name>
    <name type="common">Root endophyte fungus</name>
    <name type="synonym">Piriformospora indica</name>
    <dbReference type="NCBI Taxonomy" id="1109443"/>
    <lineage>
        <taxon>Eukaryota</taxon>
        <taxon>Fungi</taxon>
        <taxon>Dikarya</taxon>
        <taxon>Basidiomycota</taxon>
        <taxon>Agaricomycotina</taxon>
        <taxon>Agaricomycetes</taxon>
        <taxon>Sebacinales</taxon>
        <taxon>Serendipitaceae</taxon>
        <taxon>Serendipita</taxon>
    </lineage>
</organism>
<dbReference type="Proteomes" id="UP000007148">
    <property type="component" value="Unassembled WGS sequence"/>
</dbReference>
<feature type="transmembrane region" description="Helical" evidence="1">
    <location>
        <begin position="212"/>
        <end position="233"/>
    </location>
</feature>